<evidence type="ECO:0000256" key="6">
    <source>
        <dbReference type="ARBA" id="ARBA00022692"/>
    </source>
</evidence>
<dbReference type="InterPro" id="IPR004692">
    <property type="entry name" value="SecG"/>
</dbReference>
<keyword evidence="14" id="KW-1185">Reference proteome</keyword>
<dbReference type="GO" id="GO:0009306">
    <property type="term" value="P:protein secretion"/>
    <property type="evidence" value="ECO:0007669"/>
    <property type="project" value="UniProtKB-UniRule"/>
</dbReference>
<dbReference type="KEGG" id="plei:Q9312_14895"/>
<evidence type="ECO:0000256" key="3">
    <source>
        <dbReference type="ARBA" id="ARBA00017876"/>
    </source>
</evidence>
<keyword evidence="8 11" id="KW-1133">Transmembrane helix</keyword>
<evidence type="ECO:0000256" key="9">
    <source>
        <dbReference type="ARBA" id="ARBA00023010"/>
    </source>
</evidence>
<evidence type="ECO:0000256" key="5">
    <source>
        <dbReference type="ARBA" id="ARBA00022475"/>
    </source>
</evidence>
<evidence type="ECO:0000313" key="13">
    <source>
        <dbReference type="EMBL" id="WMS86507.1"/>
    </source>
</evidence>
<dbReference type="PANTHER" id="PTHR34182:SF1">
    <property type="entry name" value="PROTEIN-EXPORT MEMBRANE PROTEIN SECG"/>
    <property type="match status" value="1"/>
</dbReference>
<dbReference type="Proteomes" id="UP001239782">
    <property type="component" value="Chromosome"/>
</dbReference>
<dbReference type="GO" id="GO:0015450">
    <property type="term" value="F:protein-transporting ATPase activity"/>
    <property type="evidence" value="ECO:0007669"/>
    <property type="project" value="UniProtKB-UniRule"/>
</dbReference>
<dbReference type="GO" id="GO:0065002">
    <property type="term" value="P:intracellular protein transmembrane transport"/>
    <property type="evidence" value="ECO:0007669"/>
    <property type="project" value="TreeGrafter"/>
</dbReference>
<dbReference type="PRINTS" id="PR01651">
    <property type="entry name" value="SECGEXPORT"/>
</dbReference>
<dbReference type="PANTHER" id="PTHR34182">
    <property type="entry name" value="PROTEIN-EXPORT MEMBRANE PROTEIN SECG"/>
    <property type="match status" value="1"/>
</dbReference>
<evidence type="ECO:0000256" key="8">
    <source>
        <dbReference type="ARBA" id="ARBA00022989"/>
    </source>
</evidence>
<name>A0AA51RS10_9GAMM</name>
<gene>
    <name evidence="13" type="primary">secG</name>
    <name evidence="13" type="ORF">Q9312_14895</name>
</gene>
<dbReference type="GO" id="GO:0005886">
    <property type="term" value="C:plasma membrane"/>
    <property type="evidence" value="ECO:0007669"/>
    <property type="project" value="UniProtKB-SubCell"/>
</dbReference>
<keyword evidence="6 11" id="KW-0812">Transmembrane</keyword>
<comment type="caution">
    <text evidence="11">Lacks conserved residue(s) required for the propagation of feature annotation.</text>
</comment>
<evidence type="ECO:0000256" key="7">
    <source>
        <dbReference type="ARBA" id="ARBA00022927"/>
    </source>
</evidence>
<evidence type="ECO:0000256" key="10">
    <source>
        <dbReference type="ARBA" id="ARBA00023136"/>
    </source>
</evidence>
<sequence>MHEILLIIFLVVALALVGVILLQQGKGAGMGASFGAGASGTVFGAPGSGNVLTKVTTVLAIIFFGVALTLGYIANGTGGEVEKDIFDKAEESQKTLVTPAPKTDIPVETKSAPESDIPAVKATETKTDDTTPVTDSTEATPEKEDDDNK</sequence>
<evidence type="ECO:0000256" key="4">
    <source>
        <dbReference type="ARBA" id="ARBA00022448"/>
    </source>
</evidence>
<feature type="region of interest" description="Disordered" evidence="12">
    <location>
        <begin position="92"/>
        <end position="149"/>
    </location>
</feature>
<keyword evidence="4 11" id="KW-0813">Transport</keyword>
<evidence type="ECO:0000256" key="12">
    <source>
        <dbReference type="SAM" id="MobiDB-lite"/>
    </source>
</evidence>
<dbReference type="EMBL" id="CP133548">
    <property type="protein sequence ID" value="WMS86507.1"/>
    <property type="molecule type" value="Genomic_DNA"/>
</dbReference>
<keyword evidence="5 11" id="KW-1003">Cell membrane</keyword>
<evidence type="ECO:0000313" key="14">
    <source>
        <dbReference type="Proteomes" id="UP001239782"/>
    </source>
</evidence>
<dbReference type="RefSeq" id="WP_309201652.1">
    <property type="nucleotide sequence ID" value="NZ_CP133548.1"/>
</dbReference>
<accession>A0AA51RS10</accession>
<comment type="function">
    <text evidence="11">Involved in protein export. Participates in an early event of protein translocation.</text>
</comment>
<keyword evidence="7 11" id="KW-0653">Protein transport</keyword>
<evidence type="ECO:0000256" key="1">
    <source>
        <dbReference type="ARBA" id="ARBA00004651"/>
    </source>
</evidence>
<proteinExistence type="inferred from homology"/>
<comment type="subcellular location">
    <subcellularLocation>
        <location evidence="1 11">Cell membrane</location>
        <topology evidence="1 11">Multi-pass membrane protein</topology>
    </subcellularLocation>
</comment>
<dbReference type="Pfam" id="PF03840">
    <property type="entry name" value="SecG"/>
    <property type="match status" value="1"/>
</dbReference>
<dbReference type="NCBIfam" id="TIGR00810">
    <property type="entry name" value="secG"/>
    <property type="match status" value="1"/>
</dbReference>
<feature type="transmembrane region" description="Helical" evidence="11">
    <location>
        <begin position="56"/>
        <end position="74"/>
    </location>
</feature>
<dbReference type="GO" id="GO:0043952">
    <property type="term" value="P:protein transport by the Sec complex"/>
    <property type="evidence" value="ECO:0007669"/>
    <property type="project" value="TreeGrafter"/>
</dbReference>
<evidence type="ECO:0000256" key="11">
    <source>
        <dbReference type="RuleBase" id="RU365087"/>
    </source>
</evidence>
<keyword evidence="10 11" id="KW-0472">Membrane</keyword>
<dbReference type="AlphaFoldDB" id="A0AA51RS10"/>
<protein>
    <recommendedName>
        <fullName evidence="3 11">Protein-export membrane protein SecG</fullName>
    </recommendedName>
</protein>
<comment type="similarity">
    <text evidence="2 11">Belongs to the SecG family.</text>
</comment>
<evidence type="ECO:0000256" key="2">
    <source>
        <dbReference type="ARBA" id="ARBA00008445"/>
    </source>
</evidence>
<keyword evidence="9 11" id="KW-0811">Translocation</keyword>
<organism evidence="13 14">
    <name type="scientific">Pleionea litopenaei</name>
    <dbReference type="NCBI Taxonomy" id="3070815"/>
    <lineage>
        <taxon>Bacteria</taxon>
        <taxon>Pseudomonadati</taxon>
        <taxon>Pseudomonadota</taxon>
        <taxon>Gammaproteobacteria</taxon>
        <taxon>Oceanospirillales</taxon>
        <taxon>Pleioneaceae</taxon>
        <taxon>Pleionea</taxon>
    </lineage>
</organism>
<reference evidence="13 14" key="1">
    <citation type="submission" date="2023-08" db="EMBL/GenBank/DDBJ databases">
        <title>Pleionea litopenaei sp. nov., isolated from stomach of juvenile Litopenaeus vannamei.</title>
        <authorList>
            <person name="Rho A.M."/>
            <person name="Hwang C.Y."/>
        </authorList>
    </citation>
    <scope>NUCLEOTIDE SEQUENCE [LARGE SCALE GENOMIC DNA]</scope>
    <source>
        <strain evidence="13 14">HL-JVS1</strain>
    </source>
</reference>